<evidence type="ECO:0000313" key="3">
    <source>
        <dbReference type="Proteomes" id="UP001210380"/>
    </source>
</evidence>
<name>A0ABT4UWD2_9PSEU</name>
<feature type="compositionally biased region" description="Polar residues" evidence="1">
    <location>
        <begin position="1"/>
        <end position="20"/>
    </location>
</feature>
<sequence>MPARQDSPNGRTTSPVTATDPSRIVDHQDEMSNASLSHLHRNLRFHMSSGRYRHIPPTLPWKTRAVPQEAIDFGGLGALLAPQIPIDELGVSLQVEREPYCRLEVLDLRTHLVGPLSRIDST</sequence>
<feature type="region of interest" description="Disordered" evidence="1">
    <location>
        <begin position="1"/>
        <end position="24"/>
    </location>
</feature>
<evidence type="ECO:0000313" key="2">
    <source>
        <dbReference type="EMBL" id="MDA3626017.1"/>
    </source>
</evidence>
<keyword evidence="3" id="KW-1185">Reference proteome</keyword>
<organism evidence="2 3">
    <name type="scientific">Saccharopolyspora oryzae</name>
    <dbReference type="NCBI Taxonomy" id="2997343"/>
    <lineage>
        <taxon>Bacteria</taxon>
        <taxon>Bacillati</taxon>
        <taxon>Actinomycetota</taxon>
        <taxon>Actinomycetes</taxon>
        <taxon>Pseudonocardiales</taxon>
        <taxon>Pseudonocardiaceae</taxon>
        <taxon>Saccharopolyspora</taxon>
    </lineage>
</organism>
<dbReference type="Proteomes" id="UP001210380">
    <property type="component" value="Unassembled WGS sequence"/>
</dbReference>
<protein>
    <submittedName>
        <fullName evidence="2">Uncharacterized protein</fullName>
    </submittedName>
</protein>
<dbReference type="EMBL" id="JAQGLA010000012">
    <property type="protein sequence ID" value="MDA3626017.1"/>
    <property type="molecule type" value="Genomic_DNA"/>
</dbReference>
<proteinExistence type="predicted"/>
<comment type="caution">
    <text evidence="2">The sequence shown here is derived from an EMBL/GenBank/DDBJ whole genome shotgun (WGS) entry which is preliminary data.</text>
</comment>
<evidence type="ECO:0000256" key="1">
    <source>
        <dbReference type="SAM" id="MobiDB-lite"/>
    </source>
</evidence>
<accession>A0ABT4UWD2</accession>
<reference evidence="2 3" key="1">
    <citation type="submission" date="2022-11" db="EMBL/GenBank/DDBJ databases">
        <title>Draft genome sequence of Saccharopolyspora sp. WRP15-2 isolated from rhizosphere soils of wild rice in Thailand.</title>
        <authorList>
            <person name="Duangmal K."/>
            <person name="Kammanee S."/>
            <person name="Muangham S."/>
        </authorList>
    </citation>
    <scope>NUCLEOTIDE SEQUENCE [LARGE SCALE GENOMIC DNA]</scope>
    <source>
        <strain evidence="2 3">WRP15-2</strain>
    </source>
</reference>
<gene>
    <name evidence="2" type="ORF">OU415_11270</name>
</gene>